<sequence>MTPSRLIWANASQPAEDFPTPDGPDSHSTDRGTSFIRPKVAAAPRDPRTVFRATLVERNRTFQVHWIYEQPTHERPQGTGRA</sequence>
<gene>
    <name evidence="2" type="ORF">GCM10009733_029240</name>
</gene>
<evidence type="ECO:0000313" key="2">
    <source>
        <dbReference type="EMBL" id="GAA1630633.1"/>
    </source>
</evidence>
<protein>
    <submittedName>
        <fullName evidence="2">Uncharacterized protein</fullName>
    </submittedName>
</protein>
<feature type="region of interest" description="Disordered" evidence="1">
    <location>
        <begin position="1"/>
        <end position="36"/>
    </location>
</feature>
<keyword evidence="3" id="KW-1185">Reference proteome</keyword>
<proteinExistence type="predicted"/>
<accession>A0ABP4R4X6</accession>
<evidence type="ECO:0000313" key="3">
    <source>
        <dbReference type="Proteomes" id="UP001500064"/>
    </source>
</evidence>
<evidence type="ECO:0000256" key="1">
    <source>
        <dbReference type="SAM" id="MobiDB-lite"/>
    </source>
</evidence>
<dbReference type="EMBL" id="BAAAMU010000017">
    <property type="protein sequence ID" value="GAA1630633.1"/>
    <property type="molecule type" value="Genomic_DNA"/>
</dbReference>
<organism evidence="2 3">
    <name type="scientific">Nonomuraea maheshkhaliensis</name>
    <dbReference type="NCBI Taxonomy" id="419590"/>
    <lineage>
        <taxon>Bacteria</taxon>
        <taxon>Bacillati</taxon>
        <taxon>Actinomycetota</taxon>
        <taxon>Actinomycetes</taxon>
        <taxon>Streptosporangiales</taxon>
        <taxon>Streptosporangiaceae</taxon>
        <taxon>Nonomuraea</taxon>
    </lineage>
</organism>
<comment type="caution">
    <text evidence="2">The sequence shown here is derived from an EMBL/GenBank/DDBJ whole genome shotgun (WGS) entry which is preliminary data.</text>
</comment>
<dbReference type="Proteomes" id="UP001500064">
    <property type="component" value="Unassembled WGS sequence"/>
</dbReference>
<reference evidence="3" key="1">
    <citation type="journal article" date="2019" name="Int. J. Syst. Evol. Microbiol.">
        <title>The Global Catalogue of Microorganisms (GCM) 10K type strain sequencing project: providing services to taxonomists for standard genome sequencing and annotation.</title>
        <authorList>
            <consortium name="The Broad Institute Genomics Platform"/>
            <consortium name="The Broad Institute Genome Sequencing Center for Infectious Disease"/>
            <person name="Wu L."/>
            <person name="Ma J."/>
        </authorList>
    </citation>
    <scope>NUCLEOTIDE SEQUENCE [LARGE SCALE GENOMIC DNA]</scope>
    <source>
        <strain evidence="3">JCM 13929</strain>
    </source>
</reference>
<name>A0ABP4R4X6_9ACTN</name>